<evidence type="ECO:0000313" key="2">
    <source>
        <dbReference type="EMBL" id="GER27820.1"/>
    </source>
</evidence>
<evidence type="ECO:0000256" key="1">
    <source>
        <dbReference type="SAM" id="MobiDB-lite"/>
    </source>
</evidence>
<gene>
    <name evidence="2" type="ORF">STAS_03556</name>
</gene>
<sequence>MDSHTPCHQEDSLLQIRDWLIQGVAQNWHRVEIFIRDENLRNQLANKCPFPSDMAVIAEDIHSLSRDSMMCSSWQMHRFVGSSGVFAVGHVQLSVATPSTKTKEAPPSADQHPQLIIN</sequence>
<name>A0A5A7P4Z6_STRAF</name>
<dbReference type="GO" id="GO:0016787">
    <property type="term" value="F:hydrolase activity"/>
    <property type="evidence" value="ECO:0007669"/>
    <property type="project" value="UniProtKB-KW"/>
</dbReference>
<dbReference type="AlphaFoldDB" id="A0A5A7P4Z6"/>
<reference evidence="3" key="1">
    <citation type="journal article" date="2019" name="Curr. Biol.">
        <title>Genome Sequence of Striga asiatica Provides Insight into the Evolution of Plant Parasitism.</title>
        <authorList>
            <person name="Yoshida S."/>
            <person name="Kim S."/>
            <person name="Wafula E.K."/>
            <person name="Tanskanen J."/>
            <person name="Kim Y.M."/>
            <person name="Honaas L."/>
            <person name="Yang Z."/>
            <person name="Spallek T."/>
            <person name="Conn C.E."/>
            <person name="Ichihashi Y."/>
            <person name="Cheong K."/>
            <person name="Cui S."/>
            <person name="Der J.P."/>
            <person name="Gundlach H."/>
            <person name="Jiao Y."/>
            <person name="Hori C."/>
            <person name="Ishida J.K."/>
            <person name="Kasahara H."/>
            <person name="Kiba T."/>
            <person name="Kim M.S."/>
            <person name="Koo N."/>
            <person name="Laohavisit A."/>
            <person name="Lee Y.H."/>
            <person name="Lumba S."/>
            <person name="McCourt P."/>
            <person name="Mortimer J.C."/>
            <person name="Mutuku J.M."/>
            <person name="Nomura T."/>
            <person name="Sasaki-Sekimoto Y."/>
            <person name="Seto Y."/>
            <person name="Wang Y."/>
            <person name="Wakatake T."/>
            <person name="Sakakibara H."/>
            <person name="Demura T."/>
            <person name="Yamaguchi S."/>
            <person name="Yoneyama K."/>
            <person name="Manabe R.I."/>
            <person name="Nelson D.C."/>
            <person name="Schulman A.H."/>
            <person name="Timko M.P."/>
            <person name="dePamphilis C.W."/>
            <person name="Choi D."/>
            <person name="Shirasu K."/>
        </authorList>
    </citation>
    <scope>NUCLEOTIDE SEQUENCE [LARGE SCALE GENOMIC DNA]</scope>
    <source>
        <strain evidence="3">cv. UVA1</strain>
    </source>
</reference>
<keyword evidence="2" id="KW-0378">Hydrolase</keyword>
<organism evidence="2 3">
    <name type="scientific">Striga asiatica</name>
    <name type="common">Asiatic witchweed</name>
    <name type="synonym">Buchnera asiatica</name>
    <dbReference type="NCBI Taxonomy" id="4170"/>
    <lineage>
        <taxon>Eukaryota</taxon>
        <taxon>Viridiplantae</taxon>
        <taxon>Streptophyta</taxon>
        <taxon>Embryophyta</taxon>
        <taxon>Tracheophyta</taxon>
        <taxon>Spermatophyta</taxon>
        <taxon>Magnoliopsida</taxon>
        <taxon>eudicotyledons</taxon>
        <taxon>Gunneridae</taxon>
        <taxon>Pentapetalae</taxon>
        <taxon>asterids</taxon>
        <taxon>lamiids</taxon>
        <taxon>Lamiales</taxon>
        <taxon>Orobanchaceae</taxon>
        <taxon>Buchnereae</taxon>
        <taxon>Striga</taxon>
    </lineage>
</organism>
<keyword evidence="3" id="KW-1185">Reference proteome</keyword>
<accession>A0A5A7P4Z6</accession>
<feature type="region of interest" description="Disordered" evidence="1">
    <location>
        <begin position="97"/>
        <end position="118"/>
    </location>
</feature>
<dbReference type="Proteomes" id="UP000325081">
    <property type="component" value="Unassembled WGS sequence"/>
</dbReference>
<evidence type="ECO:0000313" key="3">
    <source>
        <dbReference type="Proteomes" id="UP000325081"/>
    </source>
</evidence>
<dbReference type="EMBL" id="BKCP01002224">
    <property type="protein sequence ID" value="GER27820.1"/>
    <property type="molecule type" value="Genomic_DNA"/>
</dbReference>
<protein>
    <submittedName>
        <fullName evidence="2">Adenine nucleotide alpha hydrolases-likesuperfamily protein</fullName>
    </submittedName>
</protein>
<proteinExistence type="predicted"/>
<comment type="caution">
    <text evidence="2">The sequence shown here is derived from an EMBL/GenBank/DDBJ whole genome shotgun (WGS) entry which is preliminary data.</text>
</comment>